<dbReference type="PROSITE" id="PS50943">
    <property type="entry name" value="HTH_CROC1"/>
    <property type="match status" value="1"/>
</dbReference>
<dbReference type="Proteomes" id="UP001500571">
    <property type="component" value="Unassembled WGS sequence"/>
</dbReference>
<reference evidence="3" key="1">
    <citation type="journal article" date="2019" name="Int. J. Syst. Evol. Microbiol.">
        <title>The Global Catalogue of Microorganisms (GCM) 10K type strain sequencing project: providing services to taxonomists for standard genome sequencing and annotation.</title>
        <authorList>
            <consortium name="The Broad Institute Genomics Platform"/>
            <consortium name="The Broad Institute Genome Sequencing Center for Infectious Disease"/>
            <person name="Wu L."/>
            <person name="Ma J."/>
        </authorList>
    </citation>
    <scope>NUCLEOTIDE SEQUENCE [LARGE SCALE GENOMIC DNA]</scope>
    <source>
        <strain evidence="3">JCM 15309</strain>
    </source>
</reference>
<dbReference type="InterPro" id="IPR001387">
    <property type="entry name" value="Cro/C1-type_HTH"/>
</dbReference>
<dbReference type="Pfam" id="PF01381">
    <property type="entry name" value="HTH_3"/>
    <property type="match status" value="1"/>
</dbReference>
<dbReference type="RefSeq" id="WP_344043108.1">
    <property type="nucleotide sequence ID" value="NZ_BAAAPB010000001.1"/>
</dbReference>
<dbReference type="InterPro" id="IPR010982">
    <property type="entry name" value="Lambda_DNA-bd_dom_sf"/>
</dbReference>
<proteinExistence type="predicted"/>
<feature type="domain" description="HTH cro/C1-type" evidence="1">
    <location>
        <begin position="7"/>
        <end position="50"/>
    </location>
</feature>
<evidence type="ECO:0000259" key="1">
    <source>
        <dbReference type="PROSITE" id="PS50943"/>
    </source>
</evidence>
<evidence type="ECO:0000313" key="2">
    <source>
        <dbReference type="EMBL" id="GAA1953138.1"/>
    </source>
</evidence>
<sequence length="176" mass="19643">MDRPNLIRQVRLASSRTQAELAAASGTSQSTLSAYERGIKSPTLAVAERIIESAGYTLAPAPRVTFRQIQGMHGLRPFWLADRLWQLPPGLAFREVTLPWHVAHVAGSLHLHRRRDRAIAYGALLQRGSPEAMLDTIDGNLLVDILDDLDLPDPIHRAWLPFITGARVPLRRLHLD</sequence>
<dbReference type="Gene3D" id="1.10.260.40">
    <property type="entry name" value="lambda repressor-like DNA-binding domains"/>
    <property type="match status" value="1"/>
</dbReference>
<keyword evidence="3" id="KW-1185">Reference proteome</keyword>
<dbReference type="EMBL" id="BAAAPB010000001">
    <property type="protein sequence ID" value="GAA1953138.1"/>
    <property type="molecule type" value="Genomic_DNA"/>
</dbReference>
<accession>A0ABP5BWB9</accession>
<name>A0ABP5BWB9_9ACTN</name>
<dbReference type="CDD" id="cd00093">
    <property type="entry name" value="HTH_XRE"/>
    <property type="match status" value="1"/>
</dbReference>
<dbReference type="SMART" id="SM00530">
    <property type="entry name" value="HTH_XRE"/>
    <property type="match status" value="1"/>
</dbReference>
<protein>
    <recommendedName>
        <fullName evidence="1">HTH cro/C1-type domain-containing protein</fullName>
    </recommendedName>
</protein>
<evidence type="ECO:0000313" key="3">
    <source>
        <dbReference type="Proteomes" id="UP001500571"/>
    </source>
</evidence>
<comment type="caution">
    <text evidence="2">The sequence shown here is derived from an EMBL/GenBank/DDBJ whole genome shotgun (WGS) entry which is preliminary data.</text>
</comment>
<gene>
    <name evidence="2" type="ORF">GCM10009798_10400</name>
</gene>
<dbReference type="SUPFAM" id="SSF47413">
    <property type="entry name" value="lambda repressor-like DNA-binding domains"/>
    <property type="match status" value="1"/>
</dbReference>
<organism evidence="2 3">
    <name type="scientific">Nocardioides panacihumi</name>
    <dbReference type="NCBI Taxonomy" id="400774"/>
    <lineage>
        <taxon>Bacteria</taxon>
        <taxon>Bacillati</taxon>
        <taxon>Actinomycetota</taxon>
        <taxon>Actinomycetes</taxon>
        <taxon>Propionibacteriales</taxon>
        <taxon>Nocardioidaceae</taxon>
        <taxon>Nocardioides</taxon>
    </lineage>
</organism>